<name>D7BE93_ALLS1</name>
<accession>D7BE93</accession>
<dbReference type="STRING" id="526227.Mesil_3119"/>
<dbReference type="Proteomes" id="UP000001916">
    <property type="component" value="Chromosome"/>
</dbReference>
<evidence type="ECO:0000313" key="2">
    <source>
        <dbReference type="Proteomes" id="UP000001916"/>
    </source>
</evidence>
<dbReference type="EMBL" id="CP002042">
    <property type="protein sequence ID" value="ADH64951.1"/>
    <property type="molecule type" value="Genomic_DNA"/>
</dbReference>
<keyword evidence="2" id="KW-1185">Reference proteome</keyword>
<dbReference type="InterPro" id="IPR025394">
    <property type="entry name" value="DUF4127"/>
</dbReference>
<dbReference type="AlphaFoldDB" id="D7BE93"/>
<dbReference type="HOGENOM" id="CLU_031189_1_0_0"/>
<protein>
    <recommendedName>
        <fullName evidence="3">DUF4127 family protein</fullName>
    </recommendedName>
</protein>
<reference evidence="1 2" key="1">
    <citation type="journal article" date="2010" name="Stand. Genomic Sci.">
        <title>Complete genome sequence of Meiothermus silvanus type strain (VI-R2).</title>
        <authorList>
            <person name="Sikorski J."/>
            <person name="Tindall B.J."/>
            <person name="Lowry S."/>
            <person name="Lucas S."/>
            <person name="Nolan M."/>
            <person name="Copeland A."/>
            <person name="Glavina Del Rio T."/>
            <person name="Tice H."/>
            <person name="Cheng J.F."/>
            <person name="Han C."/>
            <person name="Pitluck S."/>
            <person name="Liolios K."/>
            <person name="Ivanova N."/>
            <person name="Mavromatis K."/>
            <person name="Mikhailova N."/>
            <person name="Pati A."/>
            <person name="Goodwin L."/>
            <person name="Chen A."/>
            <person name="Palaniappan K."/>
            <person name="Land M."/>
            <person name="Hauser L."/>
            <person name="Chang Y.J."/>
            <person name="Jeffries C.D."/>
            <person name="Rohde M."/>
            <person name="Goker M."/>
            <person name="Woyke T."/>
            <person name="Bristow J."/>
            <person name="Eisen J.A."/>
            <person name="Markowitz V."/>
            <person name="Hugenholtz P."/>
            <person name="Kyrpides N.C."/>
            <person name="Klenk H.P."/>
            <person name="Lapidus A."/>
        </authorList>
    </citation>
    <scope>NUCLEOTIDE SEQUENCE [LARGE SCALE GENOMIC DNA]</scope>
    <source>
        <strain evidence="2">ATCC 700542 / DSM 9946 / VI-R2</strain>
    </source>
</reference>
<organism evidence="1 2">
    <name type="scientific">Allomeiothermus silvanus (strain ATCC 700542 / DSM 9946 / NBRC 106475 / NCIMB 13440 / VI-R2)</name>
    <name type="common">Thermus silvanus</name>
    <dbReference type="NCBI Taxonomy" id="526227"/>
    <lineage>
        <taxon>Bacteria</taxon>
        <taxon>Thermotogati</taxon>
        <taxon>Deinococcota</taxon>
        <taxon>Deinococci</taxon>
        <taxon>Thermales</taxon>
        <taxon>Thermaceae</taxon>
        <taxon>Allomeiothermus</taxon>
    </lineage>
</organism>
<dbReference type="KEGG" id="msv:Mesil_3119"/>
<proteinExistence type="predicted"/>
<evidence type="ECO:0000313" key="1">
    <source>
        <dbReference type="EMBL" id="ADH64951.1"/>
    </source>
</evidence>
<evidence type="ECO:0008006" key="3">
    <source>
        <dbReference type="Google" id="ProtNLM"/>
    </source>
</evidence>
<dbReference type="RefSeq" id="WP_013159479.1">
    <property type="nucleotide sequence ID" value="NC_014212.1"/>
</dbReference>
<dbReference type="OrthoDB" id="9789552at2"/>
<dbReference type="eggNOG" id="ENOG5030B5F">
    <property type="taxonomic scope" value="Bacteria"/>
</dbReference>
<dbReference type="Pfam" id="PF13552">
    <property type="entry name" value="DUF4127"/>
    <property type="match status" value="2"/>
</dbReference>
<sequence>MRLAGWFRGVLAGVGLLTGLALADGGAVYLPLDNRPPSWAPCTWGIALCPPPEVYAGRAGADPEQLERWLLSTSGSILVASLDALAYGGLVQSRQSTLSAEEALSRLKTVITWKLKNGGAVYAFGIIPRHPDAKDRARNLAVLRRVQEWPEALQEGSYFEVPWDDALPGSPAIEEAGTLSLPTRPGADEAGQLMLLRALNPGLRVRVLYDDPAAARTVLRYDGIPLEDSIARQVRSAGAFLVEQNPDLILLAYSGKNPQKAVLLVQSNLGQAPVAIADIAQVNRGDPKLIDYLLRLRLYPRLAAYTCWGTPANNLGSALSQGGLFLRDPQSRQARLAENYLQYLYGQVGRPWVRERFPEPLREEAARYLFDRLKQEPLPFMLGTQLELTGISFPWKRTFEAAFSYQLVPVSLTQGQR</sequence>
<gene>
    <name evidence="1" type="ordered locus">Mesil_3119</name>
</gene>